<dbReference type="PANTHER" id="PTHR13457">
    <property type="entry name" value="BAP28"/>
    <property type="match status" value="1"/>
</dbReference>
<dbReference type="GO" id="GO:0032040">
    <property type="term" value="C:small-subunit processome"/>
    <property type="evidence" value="ECO:0007669"/>
    <property type="project" value="TreeGrafter"/>
</dbReference>
<comment type="function">
    <text evidence="7">Involved in nucleolar processing of pre-18S ribosomal RNA.</text>
</comment>
<evidence type="ECO:0000256" key="6">
    <source>
        <dbReference type="ARBA" id="ARBA00023274"/>
    </source>
</evidence>
<evidence type="ECO:0000259" key="8">
    <source>
        <dbReference type="SMART" id="SM01036"/>
    </source>
</evidence>
<dbReference type="GO" id="GO:0034455">
    <property type="term" value="C:t-UTP complex"/>
    <property type="evidence" value="ECO:0007669"/>
    <property type="project" value="TreeGrafter"/>
</dbReference>
<dbReference type="EMBL" id="JH767139">
    <property type="protein sequence ID" value="EQC39260.1"/>
    <property type="molecule type" value="Genomic_DNA"/>
</dbReference>
<keyword evidence="4 7" id="KW-0698">rRNA processing</keyword>
<evidence type="ECO:0000256" key="3">
    <source>
        <dbReference type="ARBA" id="ARBA00022517"/>
    </source>
</evidence>
<dbReference type="eggNOG" id="KOG1837">
    <property type="taxonomic scope" value="Eukaryota"/>
</dbReference>
<dbReference type="STRING" id="1156394.T0QYV0"/>
<dbReference type="Pfam" id="PF08146">
    <property type="entry name" value="BP28CT"/>
    <property type="match status" value="1"/>
</dbReference>
<dbReference type="PANTHER" id="PTHR13457:SF1">
    <property type="entry name" value="HEAT REPEAT-CONTAINING PROTEIN 1"/>
    <property type="match status" value="1"/>
</dbReference>
<evidence type="ECO:0000256" key="2">
    <source>
        <dbReference type="ARBA" id="ARBA00010559"/>
    </source>
</evidence>
<protein>
    <recommendedName>
        <fullName evidence="7">HEAT repeat-containing protein 1</fullName>
    </recommendedName>
</protein>
<evidence type="ECO:0000313" key="9">
    <source>
        <dbReference type="EMBL" id="EQC39260.1"/>
    </source>
</evidence>
<dbReference type="GeneID" id="19944192"/>
<keyword evidence="6 7" id="KW-0687">Ribonucleoprotein</keyword>
<reference evidence="9 10" key="1">
    <citation type="submission" date="2012-04" db="EMBL/GenBank/DDBJ databases">
        <title>The Genome Sequence of Saprolegnia declina VS20.</title>
        <authorList>
            <consortium name="The Broad Institute Genome Sequencing Platform"/>
            <person name="Russ C."/>
            <person name="Nusbaum C."/>
            <person name="Tyler B."/>
            <person name="van West P."/>
            <person name="Dieguez-Uribeondo J."/>
            <person name="de Bruijn I."/>
            <person name="Tripathy S."/>
            <person name="Jiang R."/>
            <person name="Young S.K."/>
            <person name="Zeng Q."/>
            <person name="Gargeya S."/>
            <person name="Fitzgerald M."/>
            <person name="Haas B."/>
            <person name="Abouelleil A."/>
            <person name="Alvarado L."/>
            <person name="Arachchi H.M."/>
            <person name="Berlin A."/>
            <person name="Chapman S.B."/>
            <person name="Goldberg J."/>
            <person name="Griggs A."/>
            <person name="Gujja S."/>
            <person name="Hansen M."/>
            <person name="Howarth C."/>
            <person name="Imamovic A."/>
            <person name="Larimer J."/>
            <person name="McCowen C."/>
            <person name="Montmayeur A."/>
            <person name="Murphy C."/>
            <person name="Neiman D."/>
            <person name="Pearson M."/>
            <person name="Priest M."/>
            <person name="Roberts A."/>
            <person name="Saif S."/>
            <person name="Shea T."/>
            <person name="Sisk P."/>
            <person name="Sykes S."/>
            <person name="Wortman J."/>
            <person name="Nusbaum C."/>
            <person name="Birren B."/>
        </authorList>
    </citation>
    <scope>NUCLEOTIDE SEQUENCE [LARGE SCALE GENOMIC DNA]</scope>
    <source>
        <strain evidence="9 10">VS20</strain>
    </source>
</reference>
<comment type="similarity">
    <text evidence="2 7">Belongs to the HEATR1/UTP10 family.</text>
</comment>
<dbReference type="InParanoid" id="T0QYV0"/>
<dbReference type="Pfam" id="PF12397">
    <property type="entry name" value="U3snoRNP10"/>
    <property type="match status" value="1"/>
</dbReference>
<dbReference type="OMA" id="NDVMWKQ"/>
<dbReference type="RefSeq" id="XP_008607321.1">
    <property type="nucleotide sequence ID" value="XM_008609099.1"/>
</dbReference>
<dbReference type="Gene3D" id="1.25.10.10">
    <property type="entry name" value="Leucine-rich Repeat Variant"/>
    <property type="match status" value="2"/>
</dbReference>
<accession>T0QYV0</accession>
<dbReference type="GO" id="GO:0000462">
    <property type="term" value="P:maturation of SSU-rRNA from tricistronic rRNA transcript (SSU-rRNA, 5.8S rRNA, LSU-rRNA)"/>
    <property type="evidence" value="ECO:0007669"/>
    <property type="project" value="TreeGrafter"/>
</dbReference>
<comment type="subcellular location">
    <subcellularLocation>
        <location evidence="1 7">Nucleus</location>
        <location evidence="1 7">Nucleolus</location>
    </subcellularLocation>
</comment>
<evidence type="ECO:0000313" key="10">
    <source>
        <dbReference type="Proteomes" id="UP000030762"/>
    </source>
</evidence>
<dbReference type="InterPro" id="IPR022125">
    <property type="entry name" value="U3snoRNP10_N"/>
</dbReference>
<evidence type="ECO:0000256" key="1">
    <source>
        <dbReference type="ARBA" id="ARBA00004604"/>
    </source>
</evidence>
<dbReference type="Proteomes" id="UP000030762">
    <property type="component" value="Unassembled WGS sequence"/>
</dbReference>
<dbReference type="SUPFAM" id="SSF48371">
    <property type="entry name" value="ARM repeat"/>
    <property type="match status" value="2"/>
</dbReference>
<keyword evidence="5 7" id="KW-0539">Nucleus</keyword>
<evidence type="ECO:0000256" key="4">
    <source>
        <dbReference type="ARBA" id="ARBA00022552"/>
    </source>
</evidence>
<dbReference type="InterPro" id="IPR040191">
    <property type="entry name" value="UTP10"/>
</dbReference>
<dbReference type="InterPro" id="IPR016024">
    <property type="entry name" value="ARM-type_fold"/>
</dbReference>
<name>T0QYV0_SAPDV</name>
<organism evidence="9 10">
    <name type="scientific">Saprolegnia diclina (strain VS20)</name>
    <dbReference type="NCBI Taxonomy" id="1156394"/>
    <lineage>
        <taxon>Eukaryota</taxon>
        <taxon>Sar</taxon>
        <taxon>Stramenopiles</taxon>
        <taxon>Oomycota</taxon>
        <taxon>Saprolegniomycetes</taxon>
        <taxon>Saprolegniales</taxon>
        <taxon>Saprolegniaceae</taxon>
        <taxon>Saprolegnia</taxon>
    </lineage>
</organism>
<dbReference type="GO" id="GO:0030686">
    <property type="term" value="C:90S preribosome"/>
    <property type="evidence" value="ECO:0007669"/>
    <property type="project" value="TreeGrafter"/>
</dbReference>
<sequence>MSTSSLASQLHALQVQTTSASSQRTVASFLHEPKVAAKIDGRTTFELAKTGMETLCSMDGSLDVFQHTLLHPNKAHAQYSRMLLTKEEVVALDLELGLLLDALSPYFLLPPTHQVIEFLVRKYEIHVWNVDQILAMTICYHESPVFARLITICDLAKHPRWAFLEHVKTNNVPLLRANLSKRCFADYSLVSFLHTAAVRIGARNAKLIALYALVAMEILEKSRVSEHILRWVLPNIVDGLKDKSFPERQTAAYMVATKLTTHATLSPAARQQLVIVIAKTAPAHAQFDAFLCLIGVLQSQPFETFPTDALKHIFKFDDIPQLLMDAMEAYDTTKFLGLFLEAVALAHAHATSEQLFLDVTQALGQIVAPFVASLVRSMLSAAHATPSVADRLQRLLLFLSKRYPEPFDAGLNAMLTDASLDTDLQSFCVNFVSTSFTGTAAALHVPLAESGVSLLLSLDHPTVSVRLHALSVLADVDAAALEDPDVLLRRLNDDAPNVIVAALSPAVASLLLQTASANQLLEQIAVSLNARAFHSAFATAMTALVTFVTGPFRDTHGSIHDATILDMLLAFAPQSTVLATKPVVAWSTVAPLLATLSVAPFTDGLSTATKDIDVLGHFGSQTTLAAASIVEAWALPSVHRHTALPLLVMRILNDGRQATTPELATPLLSLLTTTWTGLNASTPIESVDRPRIAEMVEVICNLMRTSFKKDALTYDAALVLLLSSTSAYFTLVQPVLHAALASDASHWTDLFHSLCRLVHTDAPSHVLTRSVMLLSVMIECTPSMVSIDDVHHVVLALLVALSHAHTALRNAAAQCLKPLSKLSLTDKKGRDAFAVYTPTLTALLKVKEELSMDASYVATFCSAHVSKDKAFLSRVLTTALVPQDALSSTLLQRVRNVLRVLHLVHLDSVWTTTIGWFTSLLKTNLTPLTASIGADLLSHYLRAPASATFEVVLATVASPSAAPLHSHLAKTMEATWFSALPMGKQTTLVQALVVLLRTGADSTPSDVASLLVRLSLPVRIVTGLLAVKSERSWVAQTTCVLEVVSNLIANYAVDDLNALLSPLHAVLAQFVAAKDDVSEYSVQMVLSALHGVAVGLRGHASSTTHATSFVELTLRVVQHTVSQQTRNAALLFVSSLVDLCPTHVLQSLVPILTFASQLQLDEYSFHVLQEIVTHAVPYVHTDASDISTQQFLATFVAAYETLPIGRRTTLFNVLLTALGAHDDDAAAIAVTLLLQHATDVPARSAFCHTLLEALDADLQMRALVSLLSIAGQLHAHLAPRANDDEDDEDEDDEADVAFVIDPKLANATLDRIVSFVPRHLERKGLHHQLLDNSDVEKSLQHAYLLLAQGILLFLRRVTKTKEALAAKKNDMADRWDAIAATALEAMNNLQQLLTAPGFVAVIGELLQHEDGVIRRRALQLLNERIEETEATLTFEEELLFVDMLDDLSSVLEDPSALLTDKQMAILSVDVLTRFFAHKHAQPFLNILPTVMACCKLPLDVTANGHVIGSAFVCLSNLCHSLGPAVFPFVPQFFPTLLTCLDASTSASSADASLTLTLQQCLLAAMRAMTTKFPQFLVSYLPKMLHLLFVPSLLNVHHVQIRASVDATILALANGIELRNLLPALMELYPVCCGRGDVALLRFFEMVTAIVTGMDRAAVKAHMAGLMRLYLVALDLRRLHPTIGEHVEDQLIGALLALVMKLSEKQLKPLFLKLVSWVDVVLPHTQGPSHARQLVFFRVVSQLSEKLKSIFVPYFAHILPLCASILLSAIDAGVSMLDAENTDGFFERPSKKAKKDVVVVDQWPLAAHVVTALIGCFSHDTDGFMDKEKFDVVMPPLVDLLGLASLEVARPVVDGAVVALAHLAWAAKNDLLWKPMHHRILMKSRAEEPAVRLATLQTIEQCYAIVGEEFLAMLPESIPFLAELLEDHDANVEALCHKVIRQIEDISGESLDQYLTA</sequence>
<dbReference type="VEuPathDB" id="FungiDB:SDRG_03465"/>
<evidence type="ECO:0000256" key="7">
    <source>
        <dbReference type="RuleBase" id="RU367065"/>
    </source>
</evidence>
<gene>
    <name evidence="9" type="ORF">SDRG_03465</name>
</gene>
<dbReference type="InterPro" id="IPR012954">
    <property type="entry name" value="BP28_C_dom"/>
</dbReference>
<proteinExistence type="inferred from homology"/>
<dbReference type="GO" id="GO:0030515">
    <property type="term" value="F:snoRNA binding"/>
    <property type="evidence" value="ECO:0007669"/>
    <property type="project" value="TreeGrafter"/>
</dbReference>
<dbReference type="InterPro" id="IPR011989">
    <property type="entry name" value="ARM-like"/>
</dbReference>
<dbReference type="OrthoDB" id="31183at2759"/>
<feature type="domain" description="BP28 C-terminal" evidence="8">
    <location>
        <begin position="1655"/>
        <end position="1823"/>
    </location>
</feature>
<dbReference type="GO" id="GO:0045943">
    <property type="term" value="P:positive regulation of transcription by RNA polymerase I"/>
    <property type="evidence" value="ECO:0007669"/>
    <property type="project" value="TreeGrafter"/>
</dbReference>
<keyword evidence="10" id="KW-1185">Reference proteome</keyword>
<keyword evidence="3 7" id="KW-0690">Ribosome biogenesis</keyword>
<evidence type="ECO:0000256" key="5">
    <source>
        <dbReference type="ARBA" id="ARBA00023242"/>
    </source>
</evidence>
<dbReference type="SMART" id="SM01036">
    <property type="entry name" value="BP28CT"/>
    <property type="match status" value="1"/>
</dbReference>